<evidence type="ECO:0000259" key="1">
    <source>
        <dbReference type="Pfam" id="PF01636"/>
    </source>
</evidence>
<dbReference type="Pfam" id="PF01636">
    <property type="entry name" value="APH"/>
    <property type="match status" value="1"/>
</dbReference>
<dbReference type="InterPro" id="IPR041726">
    <property type="entry name" value="ACAD10_11_N"/>
</dbReference>
<sequence length="341" mass="37500">MTLIDDEQLRADLAVRATRAGQEWREGLLVTDVRPLAGGSSSLTFISDASSAAGEQQMVLKVAPPGLEPVRNRDVLRQGRLMNALHGARGVKVPEVYFCGPSQSKEAPPFVAMAFVPGECVEPLLADERSDAFREQTRTRFLDAARMLGNLHHVVPVEVGLGDEPVVSIENEIDRWTKAFTTVPEDLSGDYETCAKALHATIPKSMAPVVNHGDFRLGNTLCDGARVTSIIDWEIWSVGDPRIDLTWLTYFTDEARHPARPNDEPCGAPTIAEVVREYEASFGATIPDIEWFDALTRYKEAAATALLIKRARKHNTMNPSFERMEPALPDLLREALALVGG</sequence>
<feature type="domain" description="Aminoglycoside phosphotransferase" evidence="1">
    <location>
        <begin position="32"/>
        <end position="256"/>
    </location>
</feature>
<dbReference type="Gene3D" id="3.90.1200.10">
    <property type="match status" value="1"/>
</dbReference>
<name>A0ABU7L8F5_9NOCA</name>
<evidence type="ECO:0000313" key="2">
    <source>
        <dbReference type="EMBL" id="MEE2057177.1"/>
    </source>
</evidence>
<evidence type="ECO:0000313" key="3">
    <source>
        <dbReference type="Proteomes" id="UP001336020"/>
    </source>
</evidence>
<comment type="caution">
    <text evidence="2">The sequence shown here is derived from an EMBL/GenBank/DDBJ whole genome shotgun (WGS) entry which is preliminary data.</text>
</comment>
<gene>
    <name evidence="2" type="ORF">Q7514_06510</name>
</gene>
<reference evidence="2 3" key="1">
    <citation type="submission" date="2023-07" db="EMBL/GenBank/DDBJ databases">
        <authorList>
            <person name="Girao M."/>
            <person name="Carvalho M.F."/>
        </authorList>
    </citation>
    <scope>NUCLEOTIDE SEQUENCE [LARGE SCALE GENOMIC DNA]</scope>
    <source>
        <strain evidence="2 3">YIM65754</strain>
    </source>
</reference>
<organism evidence="2 3">
    <name type="scientific">Rhodococcus artemisiae</name>
    <dbReference type="NCBI Taxonomy" id="714159"/>
    <lineage>
        <taxon>Bacteria</taxon>
        <taxon>Bacillati</taxon>
        <taxon>Actinomycetota</taxon>
        <taxon>Actinomycetes</taxon>
        <taxon>Mycobacteriales</taxon>
        <taxon>Nocardiaceae</taxon>
        <taxon>Rhodococcus</taxon>
    </lineage>
</organism>
<proteinExistence type="predicted"/>
<dbReference type="InterPro" id="IPR011009">
    <property type="entry name" value="Kinase-like_dom_sf"/>
</dbReference>
<dbReference type="PANTHER" id="PTHR21310">
    <property type="entry name" value="AMINOGLYCOSIDE PHOSPHOTRANSFERASE-RELATED-RELATED"/>
    <property type="match status" value="1"/>
</dbReference>
<dbReference type="Proteomes" id="UP001336020">
    <property type="component" value="Unassembled WGS sequence"/>
</dbReference>
<dbReference type="CDD" id="cd05154">
    <property type="entry name" value="ACAD10_11_N-like"/>
    <property type="match status" value="1"/>
</dbReference>
<accession>A0ABU7L8F5</accession>
<dbReference type="SUPFAM" id="SSF56112">
    <property type="entry name" value="Protein kinase-like (PK-like)"/>
    <property type="match status" value="1"/>
</dbReference>
<protein>
    <submittedName>
        <fullName evidence="2">Phosphotransferase family protein</fullName>
    </submittedName>
</protein>
<dbReference type="InterPro" id="IPR051678">
    <property type="entry name" value="AGP_Transferase"/>
</dbReference>
<dbReference type="Gene3D" id="3.30.200.20">
    <property type="entry name" value="Phosphorylase Kinase, domain 1"/>
    <property type="match status" value="1"/>
</dbReference>
<dbReference type="InterPro" id="IPR002575">
    <property type="entry name" value="Aminoglycoside_PTrfase"/>
</dbReference>
<dbReference type="EMBL" id="JAUTXY010000002">
    <property type="protein sequence ID" value="MEE2057177.1"/>
    <property type="molecule type" value="Genomic_DNA"/>
</dbReference>
<dbReference type="RefSeq" id="WP_330132428.1">
    <property type="nucleotide sequence ID" value="NZ_JAUTXY010000002.1"/>
</dbReference>
<keyword evidence="3" id="KW-1185">Reference proteome</keyword>